<dbReference type="SUPFAM" id="SSF55550">
    <property type="entry name" value="SH2 domain"/>
    <property type="match status" value="1"/>
</dbReference>
<keyword evidence="2" id="KW-1185">Reference proteome</keyword>
<evidence type="ECO:0008006" key="3">
    <source>
        <dbReference type="Google" id="ProtNLM"/>
    </source>
</evidence>
<comment type="caution">
    <text evidence="1">The sequence shown here is derived from an EMBL/GenBank/DDBJ whole genome shotgun (WGS) entry which is preliminary data.</text>
</comment>
<dbReference type="EMBL" id="LNYX01000005">
    <property type="protein sequence ID" value="KTD65687.1"/>
    <property type="molecule type" value="Genomic_DNA"/>
</dbReference>
<dbReference type="STRING" id="452.Lspi_0399"/>
<sequence>MAADEKDIFPPIYGYLSPEKAVEILKSNKADEKNSREVCLVRESSECMGLLTVSYYSTTSNSFRHIRIGLTDKGWELAPTPPSKPPRQSAHSLFTNYKEDLKQFSEDMSAFRKKATAIFSNTPELRQYSLKLYEKLESLGFERENMLVPDIKQASCAYKTLYDEFSSDEEESPENRYRTWE</sequence>
<reference evidence="1 2" key="1">
    <citation type="submission" date="2015-11" db="EMBL/GenBank/DDBJ databases">
        <title>Genomic analysis of 38 Legionella species identifies large and diverse effector repertoires.</title>
        <authorList>
            <person name="Burstein D."/>
            <person name="Amaro F."/>
            <person name="Zusman T."/>
            <person name="Lifshitz Z."/>
            <person name="Cohen O."/>
            <person name="Gilbert J.A."/>
            <person name="Pupko T."/>
            <person name="Shuman H.A."/>
            <person name="Segal G."/>
        </authorList>
    </citation>
    <scope>NUCLEOTIDE SEQUENCE [LARGE SCALE GENOMIC DNA]</scope>
    <source>
        <strain evidence="1 2">Mt.St.Helens-9</strain>
    </source>
</reference>
<accession>A0A0W0Z9C0</accession>
<dbReference type="Gene3D" id="3.30.505.10">
    <property type="entry name" value="SH2 domain"/>
    <property type="match status" value="1"/>
</dbReference>
<dbReference type="PATRIC" id="fig|452.5.peg.436"/>
<dbReference type="AlphaFoldDB" id="A0A0W0Z9C0"/>
<dbReference type="Proteomes" id="UP000054877">
    <property type="component" value="Unassembled WGS sequence"/>
</dbReference>
<evidence type="ECO:0000313" key="2">
    <source>
        <dbReference type="Proteomes" id="UP000054877"/>
    </source>
</evidence>
<dbReference type="RefSeq" id="WP_058482342.1">
    <property type="nucleotide sequence ID" value="NZ_CAAAII010000003.1"/>
</dbReference>
<name>A0A0W0Z9C0_LEGSP</name>
<proteinExistence type="predicted"/>
<dbReference type="InterPro" id="IPR036860">
    <property type="entry name" value="SH2_dom_sf"/>
</dbReference>
<dbReference type="OrthoDB" id="5648479at2"/>
<evidence type="ECO:0000313" key="1">
    <source>
        <dbReference type="EMBL" id="KTD65687.1"/>
    </source>
</evidence>
<gene>
    <name evidence="1" type="ORF">Lspi_0399</name>
</gene>
<protein>
    <recommendedName>
        <fullName evidence="3">SH2 domain-containing protein</fullName>
    </recommendedName>
</protein>
<organism evidence="1 2">
    <name type="scientific">Legionella spiritensis</name>
    <dbReference type="NCBI Taxonomy" id="452"/>
    <lineage>
        <taxon>Bacteria</taxon>
        <taxon>Pseudomonadati</taxon>
        <taxon>Pseudomonadota</taxon>
        <taxon>Gammaproteobacteria</taxon>
        <taxon>Legionellales</taxon>
        <taxon>Legionellaceae</taxon>
        <taxon>Legionella</taxon>
    </lineage>
</organism>